<dbReference type="AlphaFoldDB" id="A0A0B1ZG87"/>
<name>A0A0B1ZG87_9SPHN</name>
<dbReference type="OrthoDB" id="8403091at2"/>
<comment type="caution">
    <text evidence="3">The sequence shown here is derived from an EMBL/GenBank/DDBJ whole genome shotgun (WGS) entry which is preliminary data.</text>
</comment>
<accession>A0A0B1ZG87</accession>
<organism evidence="3 4">
    <name type="scientific">Novosphingobium malaysiense</name>
    <dbReference type="NCBI Taxonomy" id="1348853"/>
    <lineage>
        <taxon>Bacteria</taxon>
        <taxon>Pseudomonadati</taxon>
        <taxon>Pseudomonadota</taxon>
        <taxon>Alphaproteobacteria</taxon>
        <taxon>Sphingomonadales</taxon>
        <taxon>Sphingomonadaceae</taxon>
        <taxon>Novosphingobium</taxon>
    </lineage>
</organism>
<protein>
    <submittedName>
        <fullName evidence="3">Uncharacterized protein</fullName>
    </submittedName>
</protein>
<feature type="signal peptide" evidence="2">
    <location>
        <begin position="1"/>
        <end position="24"/>
    </location>
</feature>
<dbReference type="Proteomes" id="UP000031057">
    <property type="component" value="Unassembled WGS sequence"/>
</dbReference>
<keyword evidence="2" id="KW-0732">Signal</keyword>
<evidence type="ECO:0000313" key="4">
    <source>
        <dbReference type="Proteomes" id="UP000031057"/>
    </source>
</evidence>
<gene>
    <name evidence="3" type="ORF">LK12_20630</name>
</gene>
<feature type="compositionally biased region" description="Basic and acidic residues" evidence="1">
    <location>
        <begin position="184"/>
        <end position="196"/>
    </location>
</feature>
<evidence type="ECO:0000313" key="3">
    <source>
        <dbReference type="EMBL" id="KHK89510.1"/>
    </source>
</evidence>
<proteinExistence type="predicted"/>
<dbReference type="RefSeq" id="WP_039288450.1">
    <property type="nucleotide sequence ID" value="NZ_JTDI01000007.1"/>
</dbReference>
<evidence type="ECO:0000256" key="2">
    <source>
        <dbReference type="SAM" id="SignalP"/>
    </source>
</evidence>
<feature type="region of interest" description="Disordered" evidence="1">
    <location>
        <begin position="151"/>
        <end position="203"/>
    </location>
</feature>
<reference evidence="3 4" key="1">
    <citation type="submission" date="2014-10" db="EMBL/GenBank/DDBJ databases">
        <title>Genome sequence of Novosphingobium malaysiense MUSC 273(T).</title>
        <authorList>
            <person name="Lee L.-H."/>
        </authorList>
    </citation>
    <scope>NUCLEOTIDE SEQUENCE [LARGE SCALE GENOMIC DNA]</scope>
    <source>
        <strain evidence="3 4">MUSC 273</strain>
    </source>
</reference>
<feature type="chain" id="PRO_5002065037" evidence="2">
    <location>
        <begin position="25"/>
        <end position="203"/>
    </location>
</feature>
<keyword evidence="4" id="KW-1185">Reference proteome</keyword>
<dbReference type="EMBL" id="JTDI01000007">
    <property type="protein sequence ID" value="KHK89510.1"/>
    <property type="molecule type" value="Genomic_DNA"/>
</dbReference>
<evidence type="ECO:0000256" key="1">
    <source>
        <dbReference type="SAM" id="MobiDB-lite"/>
    </source>
</evidence>
<sequence>MRKAPKYLIGAAALTALGAGVAQAASAKLHTMNVDAPDGSVVEVQYTGDVAPRVHVVPVEAVAVPAMAPVMVDPFARMERISAIMDAHMQALMQRAAVLRQRAAQMQQQAVAHGTAQAAPGLTLVGDVPQGMHVTYYSSTTDANGCTRTVSYSSDGSGKAPKLTQAASDGCEAVQPQSQAIPAKMEKPAAKPEHRAPAPGLAV</sequence>